<keyword evidence="9" id="KW-0813">Transport</keyword>
<evidence type="ECO:0000256" key="2">
    <source>
        <dbReference type="ARBA" id="ARBA00004141"/>
    </source>
</evidence>
<evidence type="ECO:0000256" key="1">
    <source>
        <dbReference type="ARBA" id="ARBA00002442"/>
    </source>
</evidence>
<keyword evidence="8 9" id="KW-0472">Membrane</keyword>
<dbReference type="InterPro" id="IPR002541">
    <property type="entry name" value="Cyt_c_assembly"/>
</dbReference>
<keyword evidence="6 9" id="KW-0201">Cytochrome c-type biogenesis</keyword>
<feature type="transmembrane region" description="Helical" evidence="9">
    <location>
        <begin position="64"/>
        <end position="84"/>
    </location>
</feature>
<name>A0AAV2U5W9_HAEIF</name>
<evidence type="ECO:0000256" key="8">
    <source>
        <dbReference type="ARBA" id="ARBA00023136"/>
    </source>
</evidence>
<feature type="transmembrane region" description="Helical" evidence="9">
    <location>
        <begin position="127"/>
        <end position="146"/>
    </location>
</feature>
<feature type="domain" description="Cytochrome c assembly protein" evidence="10">
    <location>
        <begin position="13"/>
        <end position="184"/>
    </location>
</feature>
<dbReference type="PRINTS" id="PR01386">
    <property type="entry name" value="CCMCBIOGNSIS"/>
</dbReference>
<dbReference type="GO" id="GO:0005886">
    <property type="term" value="C:plasma membrane"/>
    <property type="evidence" value="ECO:0007669"/>
    <property type="project" value="UniProtKB-SubCell"/>
</dbReference>
<keyword evidence="5 9" id="KW-0812">Transmembrane</keyword>
<keyword evidence="9" id="KW-1003">Cell membrane</keyword>
<comment type="similarity">
    <text evidence="3 9">Belongs to the CcmC/CycZ/HelC family.</text>
</comment>
<reference evidence="11 12" key="1">
    <citation type="journal article" date="2012" name="Emerg. Infect. Dis.">
        <title>Lineage-specific Virulence Determinants of Haemophilus influenzae Biogroup aegyptius.</title>
        <authorList>
            <person name="Strouts F.R."/>
            <person name="Power P."/>
            <person name="Croucher N.J."/>
            <person name="Corton N."/>
            <person name="van Tonder A."/>
            <person name="Quail M.A."/>
            <person name="Langford P.R."/>
            <person name="Hudson M.J."/>
            <person name="Parkhill J."/>
            <person name="Kroll J.S."/>
            <person name="Bentley S.D."/>
        </authorList>
    </citation>
    <scope>NUCLEOTIDE SEQUENCE [LARGE SCALE GENOMIC DNA]</scope>
    <source>
        <strain evidence="11 12">F3047</strain>
    </source>
</reference>
<feature type="transmembrane region" description="Helical" evidence="9">
    <location>
        <begin position="91"/>
        <end position="115"/>
    </location>
</feature>
<protein>
    <recommendedName>
        <fullName evidence="4 9">Heme exporter protein C</fullName>
    </recommendedName>
    <alternativeName>
        <fullName evidence="9">Cytochrome c-type biogenesis protein</fullName>
    </alternativeName>
</protein>
<evidence type="ECO:0000259" key="10">
    <source>
        <dbReference type="Pfam" id="PF01578"/>
    </source>
</evidence>
<feature type="transmembrane region" description="Helical" evidence="9">
    <location>
        <begin position="158"/>
        <end position="177"/>
    </location>
</feature>
<evidence type="ECO:0000256" key="3">
    <source>
        <dbReference type="ARBA" id="ARBA00005840"/>
    </source>
</evidence>
<dbReference type="Proteomes" id="UP000006797">
    <property type="component" value="Chromosome"/>
</dbReference>
<keyword evidence="7 9" id="KW-1133">Transmembrane helix</keyword>
<evidence type="ECO:0000256" key="7">
    <source>
        <dbReference type="ARBA" id="ARBA00022989"/>
    </source>
</evidence>
<comment type="subcellular location">
    <subcellularLocation>
        <location evidence="9">Cell inner membrane</location>
    </subcellularLocation>
    <subcellularLocation>
        <location evidence="2">Membrane</location>
        <topology evidence="2">Multi-pass membrane protein</topology>
    </subcellularLocation>
</comment>
<dbReference type="InterPro" id="IPR003557">
    <property type="entry name" value="Cyt_c_biogenesis_CcmC"/>
</dbReference>
<dbReference type="PANTHER" id="PTHR30071">
    <property type="entry name" value="HEME EXPORTER PROTEIN C"/>
    <property type="match status" value="1"/>
</dbReference>
<dbReference type="NCBIfam" id="TIGR01191">
    <property type="entry name" value="ccmC"/>
    <property type="match status" value="1"/>
</dbReference>
<feature type="transmembrane region" description="Helical" evidence="9">
    <location>
        <begin position="197"/>
        <end position="219"/>
    </location>
</feature>
<dbReference type="GO" id="GO:0017004">
    <property type="term" value="P:cytochrome complex assembly"/>
    <property type="evidence" value="ECO:0007669"/>
    <property type="project" value="UniProtKB-KW"/>
</dbReference>
<sequence length="254" mass="28518">MWKRLHPYAKPETQYRICGKLSPLFAFLTLILLGVGIVWGLAFAPADYQQGNSFRIMYVHVPTAIWSMGVYGSMAIAAVVALVWQIKQAHLAMIAMAPIGALFTFLSLVTGAIWGKPMWGTWWVWDARLTAELILFFLYLGILALYSAFSDRNVGAKAAGILCITTVVILPIIHFSVEWWNTLHQGASITKFEKPSIAIPMLVPLILCIFGFLTLYIWLTLVRYRVELLKEDAKRPWVKALANVSNSVGRYTHG</sequence>
<dbReference type="InterPro" id="IPR045062">
    <property type="entry name" value="Cyt_c_biogenesis_CcsA/CcmC"/>
</dbReference>
<organism evidence="11 12">
    <name type="scientific">Haemophilus influenzae F3047</name>
    <dbReference type="NCBI Taxonomy" id="935897"/>
    <lineage>
        <taxon>Bacteria</taxon>
        <taxon>Pseudomonadati</taxon>
        <taxon>Pseudomonadota</taxon>
        <taxon>Gammaproteobacteria</taxon>
        <taxon>Pasteurellales</taxon>
        <taxon>Pasteurellaceae</taxon>
        <taxon>Haemophilus</taxon>
    </lineage>
</organism>
<evidence type="ECO:0000313" key="12">
    <source>
        <dbReference type="Proteomes" id="UP000006797"/>
    </source>
</evidence>
<dbReference type="EMBL" id="FQ670204">
    <property type="protein sequence ID" value="CBY87481.1"/>
    <property type="molecule type" value="Genomic_DNA"/>
</dbReference>
<dbReference type="Pfam" id="PF01578">
    <property type="entry name" value="Cytochrom_C_asm"/>
    <property type="match status" value="1"/>
</dbReference>
<gene>
    <name evidence="9" type="primary">ccmC</name>
    <name evidence="11" type="ORF">HICON_01970</name>
</gene>
<evidence type="ECO:0000256" key="4">
    <source>
        <dbReference type="ARBA" id="ARBA00016463"/>
    </source>
</evidence>
<keyword evidence="9" id="KW-0997">Cell inner membrane</keyword>
<evidence type="ECO:0000256" key="6">
    <source>
        <dbReference type="ARBA" id="ARBA00022748"/>
    </source>
</evidence>
<dbReference type="RefSeq" id="WP_006996565.1">
    <property type="nucleotide sequence ID" value="NC_014922.1"/>
</dbReference>
<proteinExistence type="inferred from homology"/>
<dbReference type="GO" id="GO:0015232">
    <property type="term" value="F:heme transmembrane transporter activity"/>
    <property type="evidence" value="ECO:0007669"/>
    <property type="project" value="InterPro"/>
</dbReference>
<dbReference type="GO" id="GO:0020037">
    <property type="term" value="F:heme binding"/>
    <property type="evidence" value="ECO:0007669"/>
    <property type="project" value="InterPro"/>
</dbReference>
<feature type="transmembrane region" description="Helical" evidence="9">
    <location>
        <begin position="21"/>
        <end position="44"/>
    </location>
</feature>
<evidence type="ECO:0000313" key="11">
    <source>
        <dbReference type="EMBL" id="CBY87481.1"/>
    </source>
</evidence>
<evidence type="ECO:0000256" key="9">
    <source>
        <dbReference type="RuleBase" id="RU364092"/>
    </source>
</evidence>
<comment type="function">
    <text evidence="1 9">Required for the export of heme to the periplasm for the biogenesis of c-type cytochromes.</text>
</comment>
<dbReference type="AlphaFoldDB" id="A0AAV2U5W9"/>
<dbReference type="PANTHER" id="PTHR30071:SF1">
    <property type="entry name" value="CYTOCHROME B_B6 PROTEIN-RELATED"/>
    <property type="match status" value="1"/>
</dbReference>
<dbReference type="KEGG" id="hil:HICON_01970"/>
<evidence type="ECO:0000256" key="5">
    <source>
        <dbReference type="ARBA" id="ARBA00022692"/>
    </source>
</evidence>
<accession>A0AAV2U5W9</accession>